<organism evidence="4">
    <name type="scientific">Aphanomyces invadans</name>
    <dbReference type="NCBI Taxonomy" id="157072"/>
    <lineage>
        <taxon>Eukaryota</taxon>
        <taxon>Sar</taxon>
        <taxon>Stramenopiles</taxon>
        <taxon>Oomycota</taxon>
        <taxon>Saprolegniomycetes</taxon>
        <taxon>Saprolegniales</taxon>
        <taxon>Verrucalvaceae</taxon>
        <taxon>Aphanomyces</taxon>
    </lineage>
</organism>
<dbReference type="EMBL" id="KI913954">
    <property type="protein sequence ID" value="ETW07391.1"/>
    <property type="molecule type" value="Genomic_DNA"/>
</dbReference>
<proteinExistence type="inferred from homology"/>
<dbReference type="GO" id="GO:0005737">
    <property type="term" value="C:cytoplasm"/>
    <property type="evidence" value="ECO:0007669"/>
    <property type="project" value="TreeGrafter"/>
</dbReference>
<gene>
    <name evidence="4" type="ORF">H310_01917</name>
</gene>
<dbReference type="OrthoDB" id="551431at2759"/>
<accession>A0A024ULV4</accession>
<sequence>MSDEIWTFVGRKGKSARKPVVKHQAPSNDAPPFAYKHKASAPSVPDKDASAILLGKVRRHVDVMRRSPFLGHLFDALDGHIASRKVEDTPLVIQLVCYGLGSFTSSNAAYQLACAVHIREWLAGHAAIHLQHACLFDPIMTQDDAVVASAMDFDVLTTNEQGHRRATKSLQTLFFMPHCGKQLYQNVLLANWESLQYVFILGNSFSAYDDRVVAAADRHKSIFSALVPYVDEVAVGKIAKSWDEYVQYDAAFNDMRYGRPRDAPLIKTWHSLHAFPATKVEAAIRDGVLARPTGSFDVGTDEDLM</sequence>
<name>A0A024ULV4_9STRA</name>
<dbReference type="RefSeq" id="XP_008863484.1">
    <property type="nucleotide sequence ID" value="XM_008865262.1"/>
</dbReference>
<dbReference type="PANTHER" id="PTHR28626">
    <property type="entry name" value="SRR1-LIKE PROTEIN"/>
    <property type="match status" value="1"/>
</dbReference>
<evidence type="ECO:0000259" key="3">
    <source>
        <dbReference type="Pfam" id="PF07985"/>
    </source>
</evidence>
<feature type="domain" description="SRR1-like" evidence="3">
    <location>
        <begin position="89"/>
        <end position="256"/>
    </location>
</feature>
<dbReference type="Pfam" id="PF07985">
    <property type="entry name" value="SRR1"/>
    <property type="match status" value="1"/>
</dbReference>
<evidence type="ECO:0000256" key="1">
    <source>
        <dbReference type="ARBA" id="ARBA00009856"/>
    </source>
</evidence>
<dbReference type="PANTHER" id="PTHR28626:SF3">
    <property type="entry name" value="SRR1-LIKE PROTEIN"/>
    <property type="match status" value="1"/>
</dbReference>
<dbReference type="VEuPathDB" id="FungiDB:H310_01917"/>
<evidence type="ECO:0000256" key="2">
    <source>
        <dbReference type="SAM" id="MobiDB-lite"/>
    </source>
</evidence>
<protein>
    <recommendedName>
        <fullName evidence="3">SRR1-like domain-containing protein</fullName>
    </recommendedName>
</protein>
<dbReference type="InterPro" id="IPR040044">
    <property type="entry name" value="SRR1L"/>
</dbReference>
<dbReference type="InterPro" id="IPR012942">
    <property type="entry name" value="SRR1-like"/>
</dbReference>
<dbReference type="eggNOG" id="KOG3131">
    <property type="taxonomic scope" value="Eukaryota"/>
</dbReference>
<feature type="region of interest" description="Disordered" evidence="2">
    <location>
        <begin position="9"/>
        <end position="31"/>
    </location>
</feature>
<dbReference type="GO" id="GO:0005634">
    <property type="term" value="C:nucleus"/>
    <property type="evidence" value="ECO:0007669"/>
    <property type="project" value="TreeGrafter"/>
</dbReference>
<evidence type="ECO:0000313" key="4">
    <source>
        <dbReference type="EMBL" id="ETW07391.1"/>
    </source>
</evidence>
<dbReference type="AlphaFoldDB" id="A0A024ULV4"/>
<comment type="similarity">
    <text evidence="1">Belongs to the SRR1 family.</text>
</comment>
<reference evidence="4" key="1">
    <citation type="submission" date="2013-12" db="EMBL/GenBank/DDBJ databases">
        <title>The Genome Sequence of Aphanomyces invadans NJM9701.</title>
        <authorList>
            <consortium name="The Broad Institute Genomics Platform"/>
            <person name="Russ C."/>
            <person name="Tyler B."/>
            <person name="van West P."/>
            <person name="Dieguez-Uribeondo J."/>
            <person name="Young S.K."/>
            <person name="Zeng Q."/>
            <person name="Gargeya S."/>
            <person name="Fitzgerald M."/>
            <person name="Abouelleil A."/>
            <person name="Alvarado L."/>
            <person name="Chapman S.B."/>
            <person name="Gainer-Dewar J."/>
            <person name="Goldberg J."/>
            <person name="Griggs A."/>
            <person name="Gujja S."/>
            <person name="Hansen M."/>
            <person name="Howarth C."/>
            <person name="Imamovic A."/>
            <person name="Ireland A."/>
            <person name="Larimer J."/>
            <person name="McCowan C."/>
            <person name="Murphy C."/>
            <person name="Pearson M."/>
            <person name="Poon T.W."/>
            <person name="Priest M."/>
            <person name="Roberts A."/>
            <person name="Saif S."/>
            <person name="Shea T."/>
            <person name="Sykes S."/>
            <person name="Wortman J."/>
            <person name="Nusbaum C."/>
            <person name="Birren B."/>
        </authorList>
    </citation>
    <scope>NUCLEOTIDE SEQUENCE [LARGE SCALE GENOMIC DNA]</scope>
    <source>
        <strain evidence="4">NJM9701</strain>
    </source>
</reference>
<feature type="compositionally biased region" description="Basic residues" evidence="2">
    <location>
        <begin position="11"/>
        <end position="21"/>
    </location>
</feature>
<dbReference type="GeneID" id="20078967"/>